<sequence>MMTDNFFDDAIYLSLPEGDRPTPHKHPVPSGSRGTQKIPRYNDLTKITKFIYAISLYIMIRAHPPVLSCDYKDPPMPKFISTILGITENQTQISEYIASLPLQNLDPVWVKDIKLPEIGQEAMSKFGPDVAGYRLASIFNTYEPDKYTGEHAKDKPIWLDSAVWVVKSFLDAGLCWDFHPATRSPNILTKYRNVNKNITNLILDSYSPKTIKGLMDNRKIAVQPIRDPLHSEYKSWTVDKKYVATSPIFPVK</sequence>
<name>A0A101M7M8_PENFR</name>
<dbReference type="STRING" id="48697.A0A101M7M8"/>
<comment type="caution">
    <text evidence="2">The sequence shown here is derived from an EMBL/GenBank/DDBJ whole genome shotgun (WGS) entry which is preliminary data.</text>
</comment>
<accession>A0A101M7M8</accession>
<keyword evidence="3" id="KW-1185">Reference proteome</keyword>
<dbReference type="AlphaFoldDB" id="A0A101M7M8"/>
<gene>
    <name evidence="2" type="ORF">ACN42_g11745</name>
</gene>
<feature type="region of interest" description="Disordered" evidence="1">
    <location>
        <begin position="15"/>
        <end position="37"/>
    </location>
</feature>
<dbReference type="OrthoDB" id="4953202at2759"/>
<organism evidence="2 3">
    <name type="scientific">Penicillium freii</name>
    <dbReference type="NCBI Taxonomy" id="48697"/>
    <lineage>
        <taxon>Eukaryota</taxon>
        <taxon>Fungi</taxon>
        <taxon>Dikarya</taxon>
        <taxon>Ascomycota</taxon>
        <taxon>Pezizomycotina</taxon>
        <taxon>Eurotiomycetes</taxon>
        <taxon>Eurotiomycetidae</taxon>
        <taxon>Eurotiales</taxon>
        <taxon>Aspergillaceae</taxon>
        <taxon>Penicillium</taxon>
    </lineage>
</organism>
<protein>
    <submittedName>
        <fullName evidence="2">Uncharacterized protein</fullName>
    </submittedName>
</protein>
<reference evidence="2 3" key="1">
    <citation type="submission" date="2015-10" db="EMBL/GenBank/DDBJ databases">
        <title>Genome sequencing of Penicillium freii.</title>
        <authorList>
            <person name="Nguyen H.D."/>
            <person name="Visagie C.M."/>
            <person name="Seifert K.A."/>
        </authorList>
    </citation>
    <scope>NUCLEOTIDE SEQUENCE [LARGE SCALE GENOMIC DNA]</scope>
    <source>
        <strain evidence="2 3">DAOM 242723</strain>
    </source>
</reference>
<dbReference type="EMBL" id="LLXE01000844">
    <property type="protein sequence ID" value="KUM55519.1"/>
    <property type="molecule type" value="Genomic_DNA"/>
</dbReference>
<proteinExistence type="predicted"/>
<evidence type="ECO:0000256" key="1">
    <source>
        <dbReference type="SAM" id="MobiDB-lite"/>
    </source>
</evidence>
<evidence type="ECO:0000313" key="3">
    <source>
        <dbReference type="Proteomes" id="UP000055045"/>
    </source>
</evidence>
<evidence type="ECO:0000313" key="2">
    <source>
        <dbReference type="EMBL" id="KUM55519.1"/>
    </source>
</evidence>
<dbReference type="Proteomes" id="UP000055045">
    <property type="component" value="Unassembled WGS sequence"/>
</dbReference>